<keyword evidence="2" id="KW-1185">Reference proteome</keyword>
<dbReference type="Proteomes" id="UP000694843">
    <property type="component" value="Unplaced"/>
</dbReference>
<proteinExistence type="predicted"/>
<evidence type="ECO:0000259" key="1">
    <source>
        <dbReference type="SMART" id="SM00587"/>
    </source>
</evidence>
<dbReference type="InterPro" id="IPR015897">
    <property type="entry name" value="CHK_kinase-like"/>
</dbReference>
<dbReference type="GeneID" id="108682923"/>
<evidence type="ECO:0000313" key="3">
    <source>
        <dbReference type="RefSeq" id="XP_047736775.1"/>
    </source>
</evidence>
<sequence>MPNNLGDLHANHIVVIMNDLYSFLDYNLTAIMAGAPLNVNTKAHNLVTEERVKAALREDKGPNARYKSFEIIDFCSKGDNYACFVTSVKVFYTHGGEESSVTYVVKINPGNETEGFEFFAELAFRKEGKFYYELAPALNNILLELKMPRLKFAACYHAFFEPKKEIIFLEDKRKDNFKMADRMVGLDEKHVYLVVKELARLHAASILLEESLGYEQFQEKYPYLEDCFTSESAIKKAPLFKEAFPSYLQNAADITDQLRNYDNVSAALRKLAPDSFGLLKKVVEDCDPRFRAVNHGDCWNNNLLFKYKDGEVVDVCLLDLQINRHASLALDLNYFFFTSLNGDTRRKGLTAFLTSYYDSFKEVFSAADKPMKFTFEELVAEYRNKHMFGLLMALMVVPIVIMNPKDAPDFSEMGDGDIQEAMKEFQQKVLKMVDTNPLLKPRFLDMFNEMIEHRVLDAIMDGASLNVNTKAHNLVTEERVKAALLEDKGPNARYKSFEIIDFCSKGDNYACFVTSVNVFYTHGGELSSVTYVAKINPSKETEVFEIIAEVTFRKEGKFYYELAPALNDTLRELKMPRLKFPACYHAFFDPKRQIIFLEDKRKDGFKMADRMVGLDDKHVHLVVKELARMHAASILLEESLGYEQFQEKYPFLEDASTSESAIKQAPFIKEAFPHHLLNGANITDQLRTYDNVSAALRKLAPDSFGLLKKVVEDCDPRFRVVNHGDCWSNNLLFKYKDGEVVDVCLLDLQINRHASLALDLNYFFFTSLNGDTRRKGLTAFLTSYYDSFKEVFRAADKPMKFTFEELVAEYRNKHMFGLLMALMVVPVVIMNPKDAPDFSERGDGDIQEAMKEYQERVLKTVATNPLLKPRFLDMLDEMVEHGVLDA</sequence>
<dbReference type="PANTHER" id="PTHR11012">
    <property type="entry name" value="PROTEIN KINASE-LIKE DOMAIN-CONTAINING"/>
    <property type="match status" value="1"/>
</dbReference>
<dbReference type="Pfam" id="PF02958">
    <property type="entry name" value="EcKL"/>
    <property type="match status" value="2"/>
</dbReference>
<name>A0A979FKM0_HYAAZ</name>
<dbReference type="KEGG" id="hazt:108682923"/>
<dbReference type="PANTHER" id="PTHR11012:SF30">
    <property type="entry name" value="PROTEIN KINASE-LIKE DOMAIN-CONTAINING"/>
    <property type="match status" value="1"/>
</dbReference>
<accession>A0A979FKM0</accession>
<dbReference type="OrthoDB" id="6381776at2759"/>
<dbReference type="Gene3D" id="3.90.1200.10">
    <property type="match status" value="2"/>
</dbReference>
<dbReference type="RefSeq" id="XP_047736775.1">
    <property type="nucleotide sequence ID" value="XM_047880819.1"/>
</dbReference>
<feature type="domain" description="CHK kinase-like" evidence="1">
    <location>
        <begin position="167"/>
        <end position="366"/>
    </location>
</feature>
<dbReference type="InterPro" id="IPR004119">
    <property type="entry name" value="EcKL"/>
</dbReference>
<protein>
    <submittedName>
        <fullName evidence="3">Uncharacterized protein LOC108682923</fullName>
    </submittedName>
</protein>
<organism evidence="2 3">
    <name type="scientific">Hyalella azteca</name>
    <name type="common">Amphipod</name>
    <dbReference type="NCBI Taxonomy" id="294128"/>
    <lineage>
        <taxon>Eukaryota</taxon>
        <taxon>Metazoa</taxon>
        <taxon>Ecdysozoa</taxon>
        <taxon>Arthropoda</taxon>
        <taxon>Crustacea</taxon>
        <taxon>Multicrustacea</taxon>
        <taxon>Malacostraca</taxon>
        <taxon>Eumalacostraca</taxon>
        <taxon>Peracarida</taxon>
        <taxon>Amphipoda</taxon>
        <taxon>Senticaudata</taxon>
        <taxon>Talitrida</taxon>
        <taxon>Talitroidea</taxon>
        <taxon>Hyalellidae</taxon>
        <taxon>Hyalella</taxon>
    </lineage>
</organism>
<dbReference type="AlphaFoldDB" id="A0A979FKM0"/>
<dbReference type="InterPro" id="IPR011009">
    <property type="entry name" value="Kinase-like_dom_sf"/>
</dbReference>
<dbReference type="SMART" id="SM00587">
    <property type="entry name" value="CHK"/>
    <property type="match status" value="2"/>
</dbReference>
<gene>
    <name evidence="3" type="primary">LOC108682923</name>
</gene>
<dbReference type="OMA" id="HACEMGY"/>
<reference evidence="3" key="1">
    <citation type="submission" date="2025-08" db="UniProtKB">
        <authorList>
            <consortium name="RefSeq"/>
        </authorList>
    </citation>
    <scope>IDENTIFICATION</scope>
    <source>
        <tissue evidence="3">Whole organism</tissue>
    </source>
</reference>
<dbReference type="SUPFAM" id="SSF56112">
    <property type="entry name" value="Protein kinase-like (PK-like)"/>
    <property type="match status" value="2"/>
</dbReference>
<evidence type="ECO:0000313" key="2">
    <source>
        <dbReference type="Proteomes" id="UP000694843"/>
    </source>
</evidence>
<feature type="domain" description="CHK kinase-like" evidence="1">
    <location>
        <begin position="595"/>
        <end position="794"/>
    </location>
</feature>